<evidence type="ECO:0000256" key="7">
    <source>
        <dbReference type="ARBA" id="ARBA00023049"/>
    </source>
</evidence>
<dbReference type="Proteomes" id="UP000323732">
    <property type="component" value="Unassembled WGS sequence"/>
</dbReference>
<dbReference type="Gene3D" id="3.30.2010.10">
    <property type="entry name" value="Metalloproteases ('zincins'), catalytic domain"/>
    <property type="match status" value="1"/>
</dbReference>
<feature type="domain" description="Peptidase M48" evidence="11">
    <location>
        <begin position="78"/>
        <end position="155"/>
    </location>
</feature>
<gene>
    <name evidence="12" type="ORF">FZD47_24870</name>
</gene>
<keyword evidence="3" id="KW-0677">Repeat</keyword>
<protein>
    <submittedName>
        <fullName evidence="12">M48 family metalloprotease</fullName>
    </submittedName>
</protein>
<keyword evidence="4 9" id="KW-0378">Hydrolase</keyword>
<evidence type="ECO:0000256" key="2">
    <source>
        <dbReference type="ARBA" id="ARBA00022723"/>
    </source>
</evidence>
<dbReference type="PROSITE" id="PS50088">
    <property type="entry name" value="ANK_REPEAT"/>
    <property type="match status" value="3"/>
</dbReference>
<evidence type="ECO:0000256" key="4">
    <source>
        <dbReference type="ARBA" id="ARBA00022801"/>
    </source>
</evidence>
<evidence type="ECO:0000256" key="8">
    <source>
        <dbReference type="PROSITE-ProRule" id="PRU00023"/>
    </source>
</evidence>
<evidence type="ECO:0000259" key="11">
    <source>
        <dbReference type="Pfam" id="PF01435"/>
    </source>
</evidence>
<evidence type="ECO:0000313" key="12">
    <source>
        <dbReference type="EMBL" id="TYS57474.1"/>
    </source>
</evidence>
<feature type="domain" description="Peptidase M48" evidence="11">
    <location>
        <begin position="163"/>
        <end position="245"/>
    </location>
</feature>
<evidence type="ECO:0000256" key="10">
    <source>
        <dbReference type="SAM" id="Phobius"/>
    </source>
</evidence>
<proteinExistence type="inferred from homology"/>
<dbReference type="PANTHER" id="PTHR24171:SF9">
    <property type="entry name" value="ANKYRIN REPEAT DOMAIN-CONTAINING PROTEIN 39"/>
    <property type="match status" value="1"/>
</dbReference>
<dbReference type="EMBL" id="VTES01000013">
    <property type="protein sequence ID" value="TYS57474.1"/>
    <property type="molecule type" value="Genomic_DNA"/>
</dbReference>
<comment type="caution">
    <text evidence="12">The sequence shown here is derived from an EMBL/GenBank/DDBJ whole genome shotgun (WGS) entry which is preliminary data.</text>
</comment>
<dbReference type="SMART" id="SM00248">
    <property type="entry name" value="ANK"/>
    <property type="match status" value="3"/>
</dbReference>
<feature type="repeat" description="ANK" evidence="8">
    <location>
        <begin position="373"/>
        <end position="405"/>
    </location>
</feature>
<dbReference type="InterPro" id="IPR002110">
    <property type="entry name" value="Ankyrin_rpt"/>
</dbReference>
<dbReference type="GO" id="GO:0046872">
    <property type="term" value="F:metal ion binding"/>
    <property type="evidence" value="ECO:0007669"/>
    <property type="project" value="UniProtKB-KW"/>
</dbReference>
<dbReference type="SUPFAM" id="SSF48403">
    <property type="entry name" value="Ankyrin repeat"/>
    <property type="match status" value="1"/>
</dbReference>
<dbReference type="RefSeq" id="WP_022544294.1">
    <property type="nucleotide sequence ID" value="NZ_SEHK01000013.1"/>
</dbReference>
<dbReference type="Pfam" id="PF12796">
    <property type="entry name" value="Ank_2"/>
    <property type="match status" value="1"/>
</dbReference>
<dbReference type="Pfam" id="PF01435">
    <property type="entry name" value="Peptidase_M48"/>
    <property type="match status" value="2"/>
</dbReference>
<dbReference type="PANTHER" id="PTHR24171">
    <property type="entry name" value="ANKYRIN REPEAT DOMAIN-CONTAINING PROTEIN 39-RELATED"/>
    <property type="match status" value="1"/>
</dbReference>
<keyword evidence="7 9" id="KW-0482">Metalloprotease</keyword>
<feature type="repeat" description="ANK" evidence="8">
    <location>
        <begin position="340"/>
        <end position="372"/>
    </location>
</feature>
<comment type="similarity">
    <text evidence="9">Belongs to the peptidase M48 family.</text>
</comment>
<feature type="transmembrane region" description="Helical" evidence="10">
    <location>
        <begin position="150"/>
        <end position="170"/>
    </location>
</feature>
<reference evidence="12 13" key="1">
    <citation type="submission" date="2019-08" db="EMBL/GenBank/DDBJ databases">
        <title>Bacillus genomes from the desert of Cuatro Cienegas, Coahuila.</title>
        <authorList>
            <person name="Olmedo-Alvarez G."/>
        </authorList>
    </citation>
    <scope>NUCLEOTIDE SEQUENCE [LARGE SCALE GENOMIC DNA]</scope>
    <source>
        <strain evidence="12 13">CH37_1T</strain>
    </source>
</reference>
<keyword evidence="6 8" id="KW-0040">ANK repeat</keyword>
<sequence length="431" mass="47873">MNHSLREQLVHRKESLYFAFVILFGILTYLLLSITIIGIIMLAILLTATIILHGLMMAGIRRNGVKLGEKQFPELYGKAVSVAGQMGLAKVPDIYIVESEGVLNAFASRFFRKNMVVLYSGIFELIEQKAEKEVLFVLAHEFAHLKRRHVTVSFLLLPALWVPFLGNAYLRACEYTCDRYAAYYTESYEASRNALTMLAIGKELYKKVDQETYMEQIESEQGIFIWLNEKLSTHPHLPKRLHALAQFFAPETALVLKEKRSTVWIGSIAAVLFLALAGTGLWFGLKGIENLDMLSDMPIDGPVEEVEGITPLMEAAETSDLASIENQIGNGADINAADSEGSTALHWAVYSGQADAARLLAEHGADPNTVDAYDTTPLMSAVFADDASMAELLLEYGADPLYTDAEGLTAYDYAQEYGNPEVLEVLKPYYE</sequence>
<dbReference type="Gene3D" id="1.25.40.20">
    <property type="entry name" value="Ankyrin repeat-containing domain"/>
    <property type="match status" value="1"/>
</dbReference>
<keyword evidence="2" id="KW-0479">Metal-binding</keyword>
<name>A0A5D4S5U5_9BACI</name>
<evidence type="ECO:0000256" key="9">
    <source>
        <dbReference type="RuleBase" id="RU003983"/>
    </source>
</evidence>
<dbReference type="CDD" id="cd07325">
    <property type="entry name" value="M48_Ste24p_like"/>
    <property type="match status" value="1"/>
</dbReference>
<feature type="transmembrane region" description="Helical" evidence="10">
    <location>
        <begin position="15"/>
        <end position="32"/>
    </location>
</feature>
<comment type="cofactor">
    <cofactor evidence="9">
        <name>Zn(2+)</name>
        <dbReference type="ChEBI" id="CHEBI:29105"/>
    </cofactor>
    <text evidence="9">Binds 1 zinc ion per subunit.</text>
</comment>
<evidence type="ECO:0000256" key="5">
    <source>
        <dbReference type="ARBA" id="ARBA00022833"/>
    </source>
</evidence>
<feature type="transmembrane region" description="Helical" evidence="10">
    <location>
        <begin position="38"/>
        <end position="60"/>
    </location>
</feature>
<evidence type="ECO:0000256" key="3">
    <source>
        <dbReference type="ARBA" id="ARBA00022737"/>
    </source>
</evidence>
<evidence type="ECO:0000313" key="13">
    <source>
        <dbReference type="Proteomes" id="UP000323732"/>
    </source>
</evidence>
<keyword evidence="10" id="KW-0812">Transmembrane</keyword>
<dbReference type="InterPro" id="IPR001915">
    <property type="entry name" value="Peptidase_M48"/>
</dbReference>
<accession>A0A5D4S5U5</accession>
<keyword evidence="10" id="KW-1133">Transmembrane helix</keyword>
<organism evidence="12 13">
    <name type="scientific">Bacillus infantis</name>
    <dbReference type="NCBI Taxonomy" id="324767"/>
    <lineage>
        <taxon>Bacteria</taxon>
        <taxon>Bacillati</taxon>
        <taxon>Bacillota</taxon>
        <taxon>Bacilli</taxon>
        <taxon>Bacillales</taxon>
        <taxon>Bacillaceae</taxon>
        <taxon>Bacillus</taxon>
    </lineage>
</organism>
<feature type="repeat" description="ANK" evidence="8">
    <location>
        <begin position="307"/>
        <end position="339"/>
    </location>
</feature>
<dbReference type="GO" id="GO:0004222">
    <property type="term" value="F:metalloendopeptidase activity"/>
    <property type="evidence" value="ECO:0007669"/>
    <property type="project" value="InterPro"/>
</dbReference>
<keyword evidence="5 9" id="KW-0862">Zinc</keyword>
<feature type="transmembrane region" description="Helical" evidence="10">
    <location>
        <begin position="263"/>
        <end position="285"/>
    </location>
</feature>
<dbReference type="GO" id="GO:0006508">
    <property type="term" value="P:proteolysis"/>
    <property type="evidence" value="ECO:0007669"/>
    <property type="project" value="UniProtKB-KW"/>
</dbReference>
<evidence type="ECO:0000256" key="1">
    <source>
        <dbReference type="ARBA" id="ARBA00022670"/>
    </source>
</evidence>
<dbReference type="InterPro" id="IPR036770">
    <property type="entry name" value="Ankyrin_rpt-contain_sf"/>
</dbReference>
<keyword evidence="1 9" id="KW-0645">Protease</keyword>
<dbReference type="AlphaFoldDB" id="A0A5D4S5U5"/>
<keyword evidence="10" id="KW-0472">Membrane</keyword>
<evidence type="ECO:0000256" key="6">
    <source>
        <dbReference type="ARBA" id="ARBA00023043"/>
    </source>
</evidence>
<dbReference type="PROSITE" id="PS50297">
    <property type="entry name" value="ANK_REP_REGION"/>
    <property type="match status" value="3"/>
</dbReference>